<keyword evidence="1" id="KW-1133">Transmembrane helix</keyword>
<evidence type="ECO:0008006" key="4">
    <source>
        <dbReference type="Google" id="ProtNLM"/>
    </source>
</evidence>
<feature type="transmembrane region" description="Helical" evidence="1">
    <location>
        <begin position="115"/>
        <end position="134"/>
    </location>
</feature>
<reference evidence="2 3" key="1">
    <citation type="submission" date="2018-07" db="EMBL/GenBank/DDBJ databases">
        <title>Leeuwenhoekiella genomics.</title>
        <authorList>
            <person name="Tahon G."/>
            <person name="Willems A."/>
        </authorList>
    </citation>
    <scope>NUCLEOTIDE SEQUENCE [LARGE SCALE GENOMIC DNA]</scope>
    <source>
        <strain evidence="2 3">LMG 29608</strain>
    </source>
</reference>
<evidence type="ECO:0000313" key="3">
    <source>
        <dbReference type="Proteomes" id="UP000289859"/>
    </source>
</evidence>
<comment type="caution">
    <text evidence="2">The sequence shown here is derived from an EMBL/GenBank/DDBJ whole genome shotgun (WGS) entry which is preliminary data.</text>
</comment>
<accession>A0A4Q0PC70</accession>
<proteinExistence type="predicted"/>
<dbReference type="Proteomes" id="UP000289859">
    <property type="component" value="Unassembled WGS sequence"/>
</dbReference>
<dbReference type="AlphaFoldDB" id="A0A4Q0PC70"/>
<dbReference type="EMBL" id="QOVK01000004">
    <property type="protein sequence ID" value="RXG23966.1"/>
    <property type="molecule type" value="Genomic_DNA"/>
</dbReference>
<name>A0A4Q0PC70_9FLAO</name>
<feature type="transmembrane region" description="Helical" evidence="1">
    <location>
        <begin position="88"/>
        <end position="109"/>
    </location>
</feature>
<dbReference type="RefSeq" id="WP_317128231.1">
    <property type="nucleotide sequence ID" value="NZ_JBHUOO010000047.1"/>
</dbReference>
<feature type="transmembrane region" description="Helical" evidence="1">
    <location>
        <begin position="6"/>
        <end position="21"/>
    </location>
</feature>
<organism evidence="2 3">
    <name type="scientific">Leeuwenhoekiella polynyae</name>
    <dbReference type="NCBI Taxonomy" id="1550906"/>
    <lineage>
        <taxon>Bacteria</taxon>
        <taxon>Pseudomonadati</taxon>
        <taxon>Bacteroidota</taxon>
        <taxon>Flavobacteriia</taxon>
        <taxon>Flavobacteriales</taxon>
        <taxon>Flavobacteriaceae</taxon>
        <taxon>Leeuwenhoekiella</taxon>
    </lineage>
</organism>
<keyword evidence="1" id="KW-0472">Membrane</keyword>
<protein>
    <recommendedName>
        <fullName evidence="4">EamA-like transporter family protein</fullName>
    </recommendedName>
</protein>
<sequence length="151" mass="16856">MIYLFLNILASSIIFLVFKLFDKFQVNIFQAIVVNYIIAYASGFAAYSQPVNWTGLATYSWLPGTVFLGVLFIVIFNLMAITTQRSGLSVVSVATKMSVVIPIAFGLIYYRENAATLKIVGILAALIAVYLVSVKKQDSSKPTKKIWYFLF</sequence>
<gene>
    <name evidence="2" type="ORF">DSM02_1451</name>
</gene>
<evidence type="ECO:0000256" key="1">
    <source>
        <dbReference type="SAM" id="Phobius"/>
    </source>
</evidence>
<keyword evidence="1" id="KW-0812">Transmembrane</keyword>
<keyword evidence="3" id="KW-1185">Reference proteome</keyword>
<feature type="transmembrane region" description="Helical" evidence="1">
    <location>
        <begin position="59"/>
        <end position="81"/>
    </location>
</feature>
<evidence type="ECO:0000313" key="2">
    <source>
        <dbReference type="EMBL" id="RXG23966.1"/>
    </source>
</evidence>
<feature type="transmembrane region" description="Helical" evidence="1">
    <location>
        <begin position="28"/>
        <end position="47"/>
    </location>
</feature>